<gene>
    <name evidence="2" type="ORF">EYS08_08115</name>
</gene>
<sequence>MVMEVDATRKRISLSMKTEASPKSEARSRETKEHKPKQDFKQNNSRQNFKPRNEPKDADGDLQEKLAKLKVKGMFK</sequence>
<accession>A0A4Q9HEP7</accession>
<feature type="compositionally biased region" description="Basic and acidic residues" evidence="1">
    <location>
        <begin position="51"/>
        <end position="62"/>
    </location>
</feature>
<evidence type="ECO:0000313" key="3">
    <source>
        <dbReference type="Proteomes" id="UP000291819"/>
    </source>
</evidence>
<comment type="caution">
    <text evidence="2">The sequence shown here is derived from an EMBL/GenBank/DDBJ whole genome shotgun (WGS) entry which is preliminary data.</text>
</comment>
<dbReference type="AlphaFoldDB" id="A0A4Q9HEP7"/>
<dbReference type="RefSeq" id="WP_131029542.1">
    <property type="nucleotide sequence ID" value="NZ_SIXF01000005.1"/>
</dbReference>
<dbReference type="Proteomes" id="UP000291819">
    <property type="component" value="Unassembled WGS sequence"/>
</dbReference>
<keyword evidence="3" id="KW-1185">Reference proteome</keyword>
<organism evidence="2 3">
    <name type="scientific">Pedobacter kyonggii</name>
    <dbReference type="NCBI Taxonomy" id="1926871"/>
    <lineage>
        <taxon>Bacteria</taxon>
        <taxon>Pseudomonadati</taxon>
        <taxon>Bacteroidota</taxon>
        <taxon>Sphingobacteriia</taxon>
        <taxon>Sphingobacteriales</taxon>
        <taxon>Sphingobacteriaceae</taxon>
        <taxon>Pedobacter</taxon>
    </lineage>
</organism>
<proteinExistence type="predicted"/>
<feature type="compositionally biased region" description="Polar residues" evidence="1">
    <location>
        <begin position="41"/>
        <end position="50"/>
    </location>
</feature>
<dbReference type="EMBL" id="SIXF01000005">
    <property type="protein sequence ID" value="TBO43298.1"/>
    <property type="molecule type" value="Genomic_DNA"/>
</dbReference>
<feature type="compositionally biased region" description="Basic and acidic residues" evidence="1">
    <location>
        <begin position="20"/>
        <end position="40"/>
    </location>
</feature>
<protein>
    <submittedName>
        <fullName evidence="2">Uncharacterized protein</fullName>
    </submittedName>
</protein>
<evidence type="ECO:0000256" key="1">
    <source>
        <dbReference type="SAM" id="MobiDB-lite"/>
    </source>
</evidence>
<reference evidence="2 3" key="1">
    <citation type="submission" date="2019-02" db="EMBL/GenBank/DDBJ databases">
        <title>Pedobacter kyonggii whole genome sequence analysis.</title>
        <authorList>
            <person name="Dahal R.H."/>
        </authorList>
    </citation>
    <scope>NUCLEOTIDE SEQUENCE [LARGE SCALE GENOMIC DNA]</scope>
    <source>
        <strain evidence="2 3">K-4-11-1</strain>
    </source>
</reference>
<evidence type="ECO:0000313" key="2">
    <source>
        <dbReference type="EMBL" id="TBO43298.1"/>
    </source>
</evidence>
<name>A0A4Q9HEP7_9SPHI</name>
<feature type="region of interest" description="Disordered" evidence="1">
    <location>
        <begin position="1"/>
        <end position="62"/>
    </location>
</feature>